<sequence length="1126" mass="119375">MFDRTRITAEIADQLGIAAHEIEPADDLLMHGLHSLAIIRLAERWRAEGAEVGFGALAADPTVAAWESLLAGAEAPVAREVARSAVHDDPRFALAPMQHAYWSGRQTQHRLGGVAAHLYVEFDGHGIDPDRLSRAVTALVTRHPMLRAAFTDDAMQWIVPAAAVSAPFRLDDLSHLDDAAAARELERLRDERSHQMLDVGDGQVVQVALTLLPGGRTRLHVDVDMLAADAQSYRRVLEDLARAYDEDAALGAPAHPGYREYLAVEADPATRERDRAWWAERVPAFPGAPALPARAEGDRPDPHASVRLAETLDHARADALAARARSLGVTPSVVLATAFAEVVARWSTEQRFLLNVPLFTRAPVVPDVDDLVGDFTTSVLLAVDHTAAESFAERARRLQSQLHAAVDHAAYGGLDVLRDLGRAAGEPVLAPIVFTSGLNLGRLFSERVLGAFGTPSWIISQGPQVELDAQVVDVAEGMLVNWDVRRDAFPPGVIDDMFRAFIDLIDAVTDRGEGAVPLPVGQLERRTAHDVPAPAARTLHDAFFARARSHPDGVAVRSARGTLTSAGELAERALTLAARLAAIGIGVGDTVAVRLPKGVDQAIAVLGVLAAGAAYVPINVDDPAARRDRILARSGARALVGAAEGVDVPVLAVAGDAVPLDAPVPVEPSAIAYVLFTSGSTGEPKGVEVPHSAAAATIDAIAAHFGLTGDERTIALSSLQFDLSVYDLFAPLALDGSVVMPEAADTGDAFAWAELIERHGVTVVNAAPALLRMLLDAASDDQLASVRTVITGGDWVPGSTAAAFLARVPGVRFAGLGGTTETAIHSTVHEPDADHPEAVVPYGVPMAGVRCRVVNERGEDCPDHVVGELWIGGAGVAQGYRGDPERTSDRFVAHDGVRWYRTGDLASYRPDGVIEFHGRRDHQIQLRGYRIELGEVERALDGVPGVDRAIAALLPVRSGVLAVTVARRAGAAIDERTVRAAFAERLPAYMIPEVIVLVDRLPLTVNGKIDRAALAEAASRTAMPTTAAADETALERAVALVMADVVGAGGLSADDDFFRIGGDSVQAVACVAALRDELRVTDLTVAELFEARTPRRIAAVLADRGGDDVHVIAELLVELVTEGADV</sequence>
<dbReference type="Gene3D" id="3.30.559.10">
    <property type="entry name" value="Chloramphenicol acetyltransferase-like domain"/>
    <property type="match status" value="1"/>
</dbReference>
<comment type="similarity">
    <text evidence="3">Belongs to the ATP-dependent AMP-binding enzyme family. MbtB subfamily.</text>
</comment>
<dbReference type="InterPro" id="IPR010071">
    <property type="entry name" value="AA_adenyl_dom"/>
</dbReference>
<evidence type="ECO:0000256" key="1">
    <source>
        <dbReference type="ARBA" id="ARBA00001957"/>
    </source>
</evidence>
<dbReference type="Pfam" id="PF00550">
    <property type="entry name" value="PP-binding"/>
    <property type="match status" value="2"/>
</dbReference>
<gene>
    <name evidence="10" type="ORF">QE412_000910</name>
</gene>
<dbReference type="Gene3D" id="3.40.50.12780">
    <property type="entry name" value="N-terminal domain of ligase-like"/>
    <property type="match status" value="1"/>
</dbReference>
<dbReference type="NCBIfam" id="TIGR01733">
    <property type="entry name" value="AA-adenyl-dom"/>
    <property type="match status" value="1"/>
</dbReference>
<dbReference type="Pfam" id="PF13193">
    <property type="entry name" value="AMP-binding_C"/>
    <property type="match status" value="1"/>
</dbReference>
<feature type="domain" description="Carrier" evidence="9">
    <location>
        <begin position="1029"/>
        <end position="1105"/>
    </location>
</feature>
<keyword evidence="11" id="KW-1185">Reference proteome</keyword>
<dbReference type="SUPFAM" id="SSF56801">
    <property type="entry name" value="Acetyl-CoA synthetase-like"/>
    <property type="match status" value="1"/>
</dbReference>
<dbReference type="Proteomes" id="UP001226691">
    <property type="component" value="Unassembled WGS sequence"/>
</dbReference>
<dbReference type="InterPro" id="IPR036736">
    <property type="entry name" value="ACP-like_sf"/>
</dbReference>
<evidence type="ECO:0000313" key="11">
    <source>
        <dbReference type="Proteomes" id="UP001226691"/>
    </source>
</evidence>
<dbReference type="Gene3D" id="3.30.300.30">
    <property type="match status" value="1"/>
</dbReference>
<dbReference type="SUPFAM" id="SSF52777">
    <property type="entry name" value="CoA-dependent acyltransferases"/>
    <property type="match status" value="2"/>
</dbReference>
<evidence type="ECO:0000313" key="10">
    <source>
        <dbReference type="EMBL" id="MDQ1122337.1"/>
    </source>
</evidence>
<dbReference type="Pfam" id="PF00668">
    <property type="entry name" value="Condensation"/>
    <property type="match status" value="1"/>
</dbReference>
<dbReference type="SMART" id="SM00823">
    <property type="entry name" value="PKS_PP"/>
    <property type="match status" value="1"/>
</dbReference>
<evidence type="ECO:0000256" key="5">
    <source>
        <dbReference type="ARBA" id="ARBA00022450"/>
    </source>
</evidence>
<keyword evidence="6" id="KW-0597">Phosphoprotein</keyword>
<dbReference type="InterPro" id="IPR020806">
    <property type="entry name" value="PKS_PP-bd"/>
</dbReference>
<dbReference type="Gene3D" id="1.10.1200.10">
    <property type="entry name" value="ACP-like"/>
    <property type="match status" value="2"/>
</dbReference>
<dbReference type="PANTHER" id="PTHR45527:SF10">
    <property type="entry name" value="PYOCHELIN SYNTHASE PCHF"/>
    <property type="match status" value="1"/>
</dbReference>
<dbReference type="InterPro" id="IPR000873">
    <property type="entry name" value="AMP-dep_synth/lig_dom"/>
</dbReference>
<name>A0ABU0TRP7_MICTR</name>
<dbReference type="InterPro" id="IPR023213">
    <property type="entry name" value="CAT-like_dom_sf"/>
</dbReference>
<organism evidence="10 11">
    <name type="scientific">Microbacterium trichothecenolyticum</name>
    <name type="common">Aureobacterium trichothecenolyticum</name>
    <dbReference type="NCBI Taxonomy" id="69370"/>
    <lineage>
        <taxon>Bacteria</taxon>
        <taxon>Bacillati</taxon>
        <taxon>Actinomycetota</taxon>
        <taxon>Actinomycetes</taxon>
        <taxon>Micrococcales</taxon>
        <taxon>Microbacteriaceae</taxon>
        <taxon>Microbacterium</taxon>
    </lineage>
</organism>
<evidence type="ECO:0000256" key="4">
    <source>
        <dbReference type="ARBA" id="ARBA00016743"/>
    </source>
</evidence>
<dbReference type="RefSeq" id="WP_307480679.1">
    <property type="nucleotide sequence ID" value="NZ_JAUTBF010000001.1"/>
</dbReference>
<accession>A0ABU0TRP7</accession>
<dbReference type="InterPro" id="IPR020845">
    <property type="entry name" value="AMP-binding_CS"/>
</dbReference>
<dbReference type="InterPro" id="IPR042099">
    <property type="entry name" value="ANL_N_sf"/>
</dbReference>
<proteinExistence type="inferred from homology"/>
<evidence type="ECO:0000259" key="9">
    <source>
        <dbReference type="PROSITE" id="PS50075"/>
    </source>
</evidence>
<dbReference type="SUPFAM" id="SSF47336">
    <property type="entry name" value="ACP-like"/>
    <property type="match status" value="2"/>
</dbReference>
<dbReference type="InterPro" id="IPR045851">
    <property type="entry name" value="AMP-bd_C_sf"/>
</dbReference>
<comment type="caution">
    <text evidence="10">The sequence shown here is derived from an EMBL/GenBank/DDBJ whole genome shotgun (WGS) entry which is preliminary data.</text>
</comment>
<dbReference type="Gene3D" id="3.30.559.30">
    <property type="entry name" value="Nonribosomal peptide synthetase, condensation domain"/>
    <property type="match status" value="1"/>
</dbReference>
<evidence type="ECO:0000256" key="8">
    <source>
        <dbReference type="ARBA" id="ARBA00033440"/>
    </source>
</evidence>
<keyword evidence="5" id="KW-0596">Phosphopantetheine</keyword>
<comment type="cofactor">
    <cofactor evidence="1">
        <name>pantetheine 4'-phosphate</name>
        <dbReference type="ChEBI" id="CHEBI:47942"/>
    </cofactor>
</comment>
<reference evidence="10 11" key="1">
    <citation type="submission" date="2023-07" db="EMBL/GenBank/DDBJ databases">
        <title>Functional and genomic diversity of the sorghum phyllosphere microbiome.</title>
        <authorList>
            <person name="Shade A."/>
        </authorList>
    </citation>
    <scope>NUCLEOTIDE SEQUENCE [LARGE SCALE GENOMIC DNA]</scope>
    <source>
        <strain evidence="10 11">SORGH_AS_1207</strain>
    </source>
</reference>
<dbReference type="InterPro" id="IPR025110">
    <property type="entry name" value="AMP-bd_C"/>
</dbReference>
<dbReference type="InterPro" id="IPR009081">
    <property type="entry name" value="PP-bd_ACP"/>
</dbReference>
<evidence type="ECO:0000256" key="6">
    <source>
        <dbReference type="ARBA" id="ARBA00022553"/>
    </source>
</evidence>
<comment type="pathway">
    <text evidence="2">Siderophore biosynthesis; mycobactin biosynthesis.</text>
</comment>
<dbReference type="EMBL" id="JAUTBF010000001">
    <property type="protein sequence ID" value="MDQ1122337.1"/>
    <property type="molecule type" value="Genomic_DNA"/>
</dbReference>
<dbReference type="PROSITE" id="PS50075">
    <property type="entry name" value="CARRIER"/>
    <property type="match status" value="1"/>
</dbReference>
<evidence type="ECO:0000256" key="2">
    <source>
        <dbReference type="ARBA" id="ARBA00005102"/>
    </source>
</evidence>
<dbReference type="InterPro" id="IPR057737">
    <property type="entry name" value="Condensation_MtbB-like"/>
</dbReference>
<dbReference type="InterPro" id="IPR001242">
    <property type="entry name" value="Condensation_dom"/>
</dbReference>
<dbReference type="PANTHER" id="PTHR45527">
    <property type="entry name" value="NONRIBOSOMAL PEPTIDE SYNTHETASE"/>
    <property type="match status" value="1"/>
</dbReference>
<dbReference type="Pfam" id="PF00501">
    <property type="entry name" value="AMP-binding"/>
    <property type="match status" value="1"/>
</dbReference>
<evidence type="ECO:0000256" key="7">
    <source>
        <dbReference type="ARBA" id="ARBA00022598"/>
    </source>
</evidence>
<evidence type="ECO:0000256" key="3">
    <source>
        <dbReference type="ARBA" id="ARBA00007380"/>
    </source>
</evidence>
<keyword evidence="7" id="KW-0436">Ligase</keyword>
<dbReference type="CDD" id="cd19535">
    <property type="entry name" value="Cyc_NRPS"/>
    <property type="match status" value="1"/>
</dbReference>
<dbReference type="PROSITE" id="PS00455">
    <property type="entry name" value="AMP_BINDING"/>
    <property type="match status" value="1"/>
</dbReference>
<protein>
    <recommendedName>
        <fullName evidence="4">Phenyloxazoline synthase MbtB</fullName>
    </recommendedName>
    <alternativeName>
        <fullName evidence="8">Mycobactin synthetase protein B</fullName>
    </alternativeName>
</protein>